<dbReference type="KEGG" id="mpri:MP3633_0833"/>
<reference evidence="1 2" key="1">
    <citation type="submission" date="2020-06" db="EMBL/GenBank/DDBJ databases">
        <authorList>
            <person name="Voronona O.L."/>
            <person name="Aksenova E.I."/>
            <person name="Kunda M.S."/>
            <person name="Semenov A.N."/>
            <person name="Ryzhova N."/>
        </authorList>
    </citation>
    <scope>NUCLEOTIDE SEQUENCE [LARGE SCALE GENOMIC DNA]</scope>
    <source>
        <strain evidence="1 2">MPKMM3633</strain>
    </source>
</reference>
<protein>
    <submittedName>
        <fullName evidence="1">Uncharacterized protein</fullName>
    </submittedName>
</protein>
<dbReference type="EMBL" id="CP054301">
    <property type="protein sequence ID" value="QKK79569.1"/>
    <property type="molecule type" value="Genomic_DNA"/>
</dbReference>
<dbReference type="RefSeq" id="WP_176334571.1">
    <property type="nucleotide sequence ID" value="NZ_BAAAEF010000003.1"/>
</dbReference>
<proteinExistence type="predicted"/>
<sequence>MNLVLLRNRHHLGAQITTFPVLAYFCQNHCHQEPLTLSPKSYVAWIYNQLPWVKECIDSNSKFEELKALKSTRPLSLNVSLPYTEWFLTHPKSVKVLPQKGHDIKTITTKSVTEYAVNLLKSQA</sequence>
<organism evidence="1 2">
    <name type="scientific">Marinomonas primoryensis</name>
    <dbReference type="NCBI Taxonomy" id="178399"/>
    <lineage>
        <taxon>Bacteria</taxon>
        <taxon>Pseudomonadati</taxon>
        <taxon>Pseudomonadota</taxon>
        <taxon>Gammaproteobacteria</taxon>
        <taxon>Oceanospirillales</taxon>
        <taxon>Oceanospirillaceae</taxon>
        <taxon>Marinomonas</taxon>
    </lineage>
</organism>
<name>A0A859CYX8_9GAMM</name>
<evidence type="ECO:0000313" key="1">
    <source>
        <dbReference type="EMBL" id="QKK79569.1"/>
    </source>
</evidence>
<dbReference type="AlphaFoldDB" id="A0A859CYX8"/>
<accession>A0A859CYX8</accession>
<dbReference type="Proteomes" id="UP000509371">
    <property type="component" value="Chromosome"/>
</dbReference>
<evidence type="ECO:0000313" key="2">
    <source>
        <dbReference type="Proteomes" id="UP000509371"/>
    </source>
</evidence>
<gene>
    <name evidence="1" type="ORF">MP3633_0833</name>
</gene>